<dbReference type="eggNOG" id="ENOG50336B7">
    <property type="taxonomic scope" value="Bacteria"/>
</dbReference>
<evidence type="ECO:0000313" key="2">
    <source>
        <dbReference type="Proteomes" id="UP000060787"/>
    </source>
</evidence>
<dbReference type="RefSeq" id="WP_057918055.1">
    <property type="nucleotide sequence ID" value="NZ_CP011129.1"/>
</dbReference>
<dbReference type="EMBL" id="CP011129">
    <property type="protein sequence ID" value="ALN80851.1"/>
    <property type="molecule type" value="Genomic_DNA"/>
</dbReference>
<dbReference type="AlphaFoldDB" id="A0A0S2FBH9"/>
<dbReference type="STRING" id="84531.LA76x_2721"/>
<sequence>MSTLDNVLQLQQPVKEGGIRSVNFFNGRLLTSKDLSREQVARREADARLGLALGDGVAFGLEAARDADLDQVNAPVLRVRAGLAVNRAGQTLCLTADTSVALTRRFDAGEAAACDCVFANCNPLADGVYVAGAGVYVLTIAPAQTSEGRAPTNGLDPSNVRCNTDATVDGVQFRLLALNPLRFADLDPSSSQFRNRLAYRCFGIEARDSNTLDPWQNDPPNYGLIDELRDSALSDCDVPLALVYWTSAGLNFVDTWAVRRRLLEPDALSGYAFQRNPLDPAELSSFAFQARARRLVETHAMCAQFQQHLADLLAASAAPSALIATQYFRYLPPFGIVPLHSLSLHGFSDTTFFTGIVRRPAPGSGQSTPFIDARLLGALQAQALASTPTDVNQKEFVWVYRPWQNVKASREGEPVQPMLVFASGQLPDIAVARFDMARLDYSNLAGCCGAP</sequence>
<accession>A0A0S2FBH9</accession>
<dbReference type="KEGG" id="lab:LA76x_2721"/>
<dbReference type="PATRIC" id="fig|84531.8.peg.2733"/>
<protein>
    <submittedName>
        <fullName evidence="1">Uncharacterized protein</fullName>
    </submittedName>
</protein>
<proteinExistence type="predicted"/>
<dbReference type="Proteomes" id="UP000060787">
    <property type="component" value="Chromosome"/>
</dbReference>
<name>A0A0S2FBH9_LYSAN</name>
<reference evidence="1 2" key="1">
    <citation type="journal article" date="2015" name="BMC Genomics">
        <title>Comparative genomics and metabolic profiling of the genus Lysobacter.</title>
        <authorList>
            <person name="de Bruijn I."/>
            <person name="Cheng X."/>
            <person name="de Jager V."/>
            <person name="Exposito R.G."/>
            <person name="Watrous J."/>
            <person name="Patel N."/>
            <person name="Postma J."/>
            <person name="Dorrestein P.C."/>
            <person name="Kobayashi D."/>
            <person name="Raaijmakers J.M."/>
        </authorList>
    </citation>
    <scope>NUCLEOTIDE SEQUENCE [LARGE SCALE GENOMIC DNA]</scope>
    <source>
        <strain evidence="1 2">76</strain>
    </source>
</reference>
<evidence type="ECO:0000313" key="1">
    <source>
        <dbReference type="EMBL" id="ALN80851.1"/>
    </source>
</evidence>
<keyword evidence="2" id="KW-1185">Reference proteome</keyword>
<gene>
    <name evidence="1" type="ORF">LA76x_2721</name>
</gene>
<organism evidence="1 2">
    <name type="scientific">Lysobacter antibioticus</name>
    <dbReference type="NCBI Taxonomy" id="84531"/>
    <lineage>
        <taxon>Bacteria</taxon>
        <taxon>Pseudomonadati</taxon>
        <taxon>Pseudomonadota</taxon>
        <taxon>Gammaproteobacteria</taxon>
        <taxon>Lysobacterales</taxon>
        <taxon>Lysobacteraceae</taxon>
        <taxon>Lysobacter</taxon>
    </lineage>
</organism>